<feature type="coiled-coil region" evidence="13">
    <location>
        <begin position="96"/>
        <end position="130"/>
    </location>
</feature>
<evidence type="ECO:0000256" key="6">
    <source>
        <dbReference type="ARBA" id="ARBA00022754"/>
    </source>
</evidence>
<reference evidence="15" key="3">
    <citation type="submission" date="2025-09" db="UniProtKB">
        <authorList>
            <consortium name="Ensembl"/>
        </authorList>
    </citation>
    <scope>IDENTIFICATION</scope>
</reference>
<evidence type="ECO:0000313" key="15">
    <source>
        <dbReference type="Ensembl" id="ENSAMEP00000034409.1"/>
    </source>
</evidence>
<evidence type="ECO:0000256" key="3">
    <source>
        <dbReference type="ARBA" id="ARBA00004642"/>
    </source>
</evidence>
<evidence type="ECO:0000256" key="8">
    <source>
        <dbReference type="ARBA" id="ARBA00023242"/>
    </source>
</evidence>
<evidence type="ECO:0000256" key="12">
    <source>
        <dbReference type="ARBA" id="ARBA00042964"/>
    </source>
</evidence>
<keyword evidence="7 13" id="KW-0175">Coiled coil</keyword>
<evidence type="ECO:0000256" key="11">
    <source>
        <dbReference type="ARBA" id="ARBA00042886"/>
    </source>
</evidence>
<dbReference type="Ensembl" id="ENSAMET00000045024.1">
    <property type="protein sequence ID" value="ENSAMEP00000034409.1"/>
    <property type="gene ID" value="ENSAMEG00000031180.1"/>
</dbReference>
<keyword evidence="5" id="KW-0416">Keratin</keyword>
<evidence type="ECO:0000256" key="7">
    <source>
        <dbReference type="ARBA" id="ARBA00023054"/>
    </source>
</evidence>
<reference evidence="15 16" key="1">
    <citation type="journal article" date="2010" name="Nature">
        <title>The sequence and de novo assembly of the giant panda genome.</title>
        <authorList>
            <person name="Li R."/>
            <person name="Fan W."/>
            <person name="Tian G."/>
            <person name="Zhu H."/>
            <person name="He L."/>
            <person name="Cai J."/>
            <person name="Huang Q."/>
            <person name="Cai Q."/>
            <person name="Li B."/>
            <person name="Bai Y."/>
            <person name="Zhang Z."/>
            <person name="Zhang Y."/>
            <person name="Wang W."/>
            <person name="Li J."/>
            <person name="Wei F."/>
            <person name="Li H."/>
            <person name="Jian M."/>
            <person name="Li J."/>
            <person name="Zhang Z."/>
            <person name="Nielsen R."/>
            <person name="Li D."/>
            <person name="Gu W."/>
            <person name="Yang Z."/>
            <person name="Xuan Z."/>
            <person name="Ryder O.A."/>
            <person name="Leung F.C."/>
            <person name="Zhou Y."/>
            <person name="Cao J."/>
            <person name="Sun X."/>
            <person name="Fu Y."/>
            <person name="Fang X."/>
            <person name="Guo X."/>
            <person name="Wang B."/>
            <person name="Hou R."/>
            <person name="Shen F."/>
            <person name="Mu B."/>
            <person name="Ni P."/>
            <person name="Lin R."/>
            <person name="Qian W."/>
            <person name="Wang G."/>
            <person name="Yu C."/>
            <person name="Nie W."/>
            <person name="Wang J."/>
            <person name="Wu Z."/>
            <person name="Liang H."/>
            <person name="Min J."/>
            <person name="Wu Q."/>
            <person name="Cheng S."/>
            <person name="Ruan J."/>
            <person name="Wang M."/>
            <person name="Shi Z."/>
            <person name="Wen M."/>
            <person name="Liu B."/>
            <person name="Ren X."/>
            <person name="Zheng H."/>
            <person name="Dong D."/>
            <person name="Cook K."/>
            <person name="Shan G."/>
            <person name="Zhang H."/>
            <person name="Kosiol C."/>
            <person name="Xie X."/>
            <person name="Lu Z."/>
            <person name="Zheng H."/>
            <person name="Li Y."/>
            <person name="Steiner C.C."/>
            <person name="Lam T.T."/>
            <person name="Lin S."/>
            <person name="Zhang Q."/>
            <person name="Li G."/>
            <person name="Tian J."/>
            <person name="Gong T."/>
            <person name="Liu H."/>
            <person name="Zhang D."/>
            <person name="Fang L."/>
            <person name="Ye C."/>
            <person name="Zhang J."/>
            <person name="Hu W."/>
            <person name="Xu A."/>
            <person name="Ren Y."/>
            <person name="Zhang G."/>
            <person name="Bruford M.W."/>
            <person name="Li Q."/>
            <person name="Ma L."/>
            <person name="Guo Y."/>
            <person name="An N."/>
            <person name="Hu Y."/>
            <person name="Zheng Y."/>
            <person name="Shi Y."/>
            <person name="Li Z."/>
            <person name="Liu Q."/>
            <person name="Chen Y."/>
            <person name="Zhao J."/>
            <person name="Qu N."/>
            <person name="Zhao S."/>
            <person name="Tian F."/>
            <person name="Wang X."/>
            <person name="Wang H."/>
            <person name="Xu L."/>
            <person name="Liu X."/>
            <person name="Vinar T."/>
            <person name="Wang Y."/>
            <person name="Lam T.W."/>
            <person name="Yiu S.M."/>
            <person name="Liu S."/>
            <person name="Zhang H."/>
            <person name="Li D."/>
            <person name="Huang Y."/>
            <person name="Wang X."/>
            <person name="Yang G."/>
            <person name="Jiang Z."/>
            <person name="Wang J."/>
            <person name="Qin N."/>
            <person name="Li L."/>
            <person name="Li J."/>
            <person name="Bolund L."/>
            <person name="Kristiansen K."/>
            <person name="Wong G.K."/>
            <person name="Olson M."/>
            <person name="Zhang X."/>
            <person name="Li S."/>
            <person name="Yang H."/>
            <person name="Wang J."/>
            <person name="Wang J."/>
        </authorList>
    </citation>
    <scope>NUCLEOTIDE SEQUENCE [LARGE SCALE GENOMIC DNA]</scope>
</reference>
<dbReference type="Pfam" id="PF00038">
    <property type="entry name" value="Filament"/>
    <property type="match status" value="1"/>
</dbReference>
<dbReference type="GeneTree" id="ENSGT00940000162738"/>
<dbReference type="GO" id="GO:0016363">
    <property type="term" value="C:nuclear matrix"/>
    <property type="evidence" value="ECO:0007669"/>
    <property type="project" value="UniProtKB-SubCell"/>
</dbReference>
<dbReference type="PANTHER" id="PTHR45616">
    <property type="entry name" value="GATA-TYPE DOMAIN-CONTAINING PROTEIN"/>
    <property type="match status" value="1"/>
</dbReference>
<comment type="function">
    <text evidence="9">Together with KRT19, helps to link the contractile apparatus to dystrophin at the costameres of striated muscle.</text>
</comment>
<dbReference type="GO" id="GO:0005882">
    <property type="term" value="C:intermediate filament"/>
    <property type="evidence" value="ECO:0007669"/>
    <property type="project" value="UniProtKB-KW"/>
</dbReference>
<feature type="domain" description="IF rod" evidence="14">
    <location>
        <begin position="1"/>
        <end position="150"/>
    </location>
</feature>
<sequence>MNKVELESRLECLTDEINFLRQLYDEELRVLQSQISDTSVILSMDNNRSLDLDGIIAEVRAQYEEIANKSRSEAEKMYQIKYEELQTVAGKHGDDLRNTKTEINELNRMITRIQSEIDGLKGQRASLEAAIAEMMSHRAGEREEMPLFSH</sequence>
<organism evidence="15 16">
    <name type="scientific">Ailuropoda melanoleuca</name>
    <name type="common">Giant panda</name>
    <dbReference type="NCBI Taxonomy" id="9646"/>
    <lineage>
        <taxon>Eukaryota</taxon>
        <taxon>Metazoa</taxon>
        <taxon>Chordata</taxon>
        <taxon>Craniata</taxon>
        <taxon>Vertebrata</taxon>
        <taxon>Euteleostomi</taxon>
        <taxon>Mammalia</taxon>
        <taxon>Eutheria</taxon>
        <taxon>Laurasiatheria</taxon>
        <taxon>Carnivora</taxon>
        <taxon>Caniformia</taxon>
        <taxon>Ursidae</taxon>
        <taxon>Ailuropoda</taxon>
    </lineage>
</organism>
<dbReference type="FunFam" id="1.20.5.500:FF:000001">
    <property type="entry name" value="Type II keratin 23"/>
    <property type="match status" value="1"/>
</dbReference>
<reference evidence="15" key="2">
    <citation type="submission" date="2025-08" db="UniProtKB">
        <authorList>
            <consortium name="Ensembl"/>
        </authorList>
    </citation>
    <scope>IDENTIFICATION</scope>
</reference>
<evidence type="ECO:0000256" key="2">
    <source>
        <dbReference type="ARBA" id="ARBA00004496"/>
    </source>
</evidence>
<evidence type="ECO:0000256" key="4">
    <source>
        <dbReference type="ARBA" id="ARBA00022490"/>
    </source>
</evidence>
<evidence type="ECO:0000256" key="1">
    <source>
        <dbReference type="ARBA" id="ARBA00004109"/>
    </source>
</evidence>
<dbReference type="PANTHER" id="PTHR45616:SF26">
    <property type="entry name" value="KERATIN, TYPE II CYTOSKELETAL 8"/>
    <property type="match status" value="1"/>
</dbReference>
<dbReference type="InParanoid" id="A0A7N5K3N7"/>
<evidence type="ECO:0000256" key="5">
    <source>
        <dbReference type="ARBA" id="ARBA00022744"/>
    </source>
</evidence>
<comment type="subcellular location">
    <subcellularLocation>
        <location evidence="2">Cytoplasm</location>
    </subcellularLocation>
    <subcellularLocation>
        <location evidence="1">Nucleus matrix</location>
    </subcellularLocation>
    <subcellularLocation>
        <location evidence="3">Nucleus</location>
        <location evidence="3">Nucleoplasm</location>
    </subcellularLocation>
</comment>
<proteinExistence type="predicted"/>
<evidence type="ECO:0000256" key="13">
    <source>
        <dbReference type="SAM" id="Coils"/>
    </source>
</evidence>
<evidence type="ECO:0000259" key="14">
    <source>
        <dbReference type="PROSITE" id="PS51842"/>
    </source>
</evidence>
<keyword evidence="8" id="KW-0539">Nucleus</keyword>
<evidence type="ECO:0000256" key="9">
    <source>
        <dbReference type="ARBA" id="ARBA00037766"/>
    </source>
</evidence>
<dbReference type="GO" id="GO:0005737">
    <property type="term" value="C:cytoplasm"/>
    <property type="evidence" value="ECO:0007669"/>
    <property type="project" value="UniProtKB-SubCell"/>
</dbReference>
<keyword evidence="4" id="KW-0963">Cytoplasm</keyword>
<name>A0A7N5K3N7_AILME</name>
<dbReference type="SMART" id="SM01391">
    <property type="entry name" value="Filament"/>
    <property type="match status" value="1"/>
</dbReference>
<dbReference type="Gene3D" id="1.20.5.1160">
    <property type="entry name" value="Vasodilator-stimulated phosphoprotein"/>
    <property type="match status" value="1"/>
</dbReference>
<evidence type="ECO:0000313" key="16">
    <source>
        <dbReference type="Proteomes" id="UP000008912"/>
    </source>
</evidence>
<protein>
    <recommendedName>
        <fullName evidence="10">Keratin, type II cytoskeletal 8</fullName>
    </recommendedName>
    <alternativeName>
        <fullName evidence="12">Cytokeratin-8</fullName>
    </alternativeName>
    <alternativeName>
        <fullName evidence="11">Keratin-8</fullName>
    </alternativeName>
</protein>
<dbReference type="SUPFAM" id="SSF46579">
    <property type="entry name" value="Prefoldin"/>
    <property type="match status" value="1"/>
</dbReference>
<dbReference type="Proteomes" id="UP000008912">
    <property type="component" value="Unassembled WGS sequence"/>
</dbReference>
<dbReference type="PROSITE" id="PS51842">
    <property type="entry name" value="IF_ROD_2"/>
    <property type="match status" value="1"/>
</dbReference>
<accession>A0A7N5K3N7</accession>
<dbReference type="AlphaFoldDB" id="A0A7N5K3N7"/>
<keyword evidence="6" id="KW-0403">Intermediate filament</keyword>
<dbReference type="Gene3D" id="1.20.5.500">
    <property type="entry name" value="Single helix bin"/>
    <property type="match status" value="1"/>
</dbReference>
<evidence type="ECO:0000256" key="10">
    <source>
        <dbReference type="ARBA" id="ARBA00039429"/>
    </source>
</evidence>
<keyword evidence="16" id="KW-1185">Reference proteome</keyword>
<dbReference type="InterPro" id="IPR039008">
    <property type="entry name" value="IF_rod_dom"/>
</dbReference>
<dbReference type="GO" id="GO:0005654">
    <property type="term" value="C:nucleoplasm"/>
    <property type="evidence" value="ECO:0007669"/>
    <property type="project" value="UniProtKB-SubCell"/>
</dbReference>